<evidence type="ECO:0000256" key="5">
    <source>
        <dbReference type="ARBA" id="ARBA00022725"/>
    </source>
</evidence>
<comment type="subcellular location">
    <subcellularLocation>
        <location evidence="1 13">Cell membrane</location>
        <topology evidence="1 13">Multi-pass membrane protein</topology>
    </subcellularLocation>
</comment>
<organism evidence="15 16">
    <name type="scientific">Engystomops pustulosus</name>
    <name type="common">Tungara frog</name>
    <name type="synonym">Physalaemus pustulosus</name>
    <dbReference type="NCBI Taxonomy" id="76066"/>
    <lineage>
        <taxon>Eukaryota</taxon>
        <taxon>Metazoa</taxon>
        <taxon>Chordata</taxon>
        <taxon>Craniata</taxon>
        <taxon>Vertebrata</taxon>
        <taxon>Euteleostomi</taxon>
        <taxon>Amphibia</taxon>
        <taxon>Batrachia</taxon>
        <taxon>Anura</taxon>
        <taxon>Neobatrachia</taxon>
        <taxon>Hyloidea</taxon>
        <taxon>Leptodactylidae</taxon>
        <taxon>Leiuperinae</taxon>
        <taxon>Engystomops</taxon>
    </lineage>
</organism>
<evidence type="ECO:0000256" key="11">
    <source>
        <dbReference type="ARBA" id="ARBA00023224"/>
    </source>
</evidence>
<evidence type="ECO:0000256" key="10">
    <source>
        <dbReference type="ARBA" id="ARBA00023180"/>
    </source>
</evidence>
<evidence type="ECO:0000256" key="1">
    <source>
        <dbReference type="ARBA" id="ARBA00004651"/>
    </source>
</evidence>
<comment type="similarity">
    <text evidence="12">Belongs to the G-protein coupled receptor 1 family.</text>
</comment>
<keyword evidence="6 13" id="KW-1133">Transmembrane helix</keyword>
<feature type="transmembrane region" description="Helical" evidence="13">
    <location>
        <begin position="238"/>
        <end position="261"/>
    </location>
</feature>
<evidence type="ECO:0000256" key="9">
    <source>
        <dbReference type="ARBA" id="ARBA00023170"/>
    </source>
</evidence>
<keyword evidence="7 12" id="KW-0297">G-protein coupled receptor</keyword>
<keyword evidence="9 12" id="KW-0675">Receptor</keyword>
<comment type="caution">
    <text evidence="15">The sequence shown here is derived from an EMBL/GenBank/DDBJ whole genome shotgun (WGS) entry which is preliminary data.</text>
</comment>
<evidence type="ECO:0000256" key="2">
    <source>
        <dbReference type="ARBA" id="ARBA00022475"/>
    </source>
</evidence>
<evidence type="ECO:0000256" key="7">
    <source>
        <dbReference type="ARBA" id="ARBA00023040"/>
    </source>
</evidence>
<evidence type="ECO:0000256" key="12">
    <source>
        <dbReference type="RuleBase" id="RU000688"/>
    </source>
</evidence>
<dbReference type="InterPro" id="IPR017452">
    <property type="entry name" value="GPCR_Rhodpsn_7TM"/>
</dbReference>
<reference evidence="15" key="1">
    <citation type="thesis" date="2020" institute="ProQuest LLC" country="789 East Eisenhower Parkway, Ann Arbor, MI, USA">
        <title>Comparative Genomics and Chromosome Evolution.</title>
        <authorList>
            <person name="Mudd A.B."/>
        </authorList>
    </citation>
    <scope>NUCLEOTIDE SEQUENCE</scope>
    <source>
        <strain evidence="15">237g6f4</strain>
        <tissue evidence="15">Blood</tissue>
    </source>
</reference>
<dbReference type="PROSITE" id="PS50262">
    <property type="entry name" value="G_PROTEIN_RECEP_F1_2"/>
    <property type="match status" value="1"/>
</dbReference>
<dbReference type="EMBL" id="WNYA01000001">
    <property type="protein sequence ID" value="KAG8596287.1"/>
    <property type="molecule type" value="Genomic_DNA"/>
</dbReference>
<evidence type="ECO:0000259" key="14">
    <source>
        <dbReference type="PROSITE" id="PS50262"/>
    </source>
</evidence>
<dbReference type="SUPFAM" id="SSF81321">
    <property type="entry name" value="Family A G protein-coupled receptor-like"/>
    <property type="match status" value="1"/>
</dbReference>
<gene>
    <name evidence="15" type="ORF">GDO81_001820</name>
</gene>
<name>A0AAV7DIB7_ENGPU</name>
<dbReference type="PANTHER" id="PTHR26454:SF1">
    <property type="entry name" value="OLFACTORY RECEPTOR"/>
    <property type="match status" value="1"/>
</dbReference>
<evidence type="ECO:0000256" key="6">
    <source>
        <dbReference type="ARBA" id="ARBA00022989"/>
    </source>
</evidence>
<evidence type="ECO:0000313" key="15">
    <source>
        <dbReference type="EMBL" id="KAG8596287.1"/>
    </source>
</evidence>
<keyword evidence="5 13" id="KW-0552">Olfaction</keyword>
<evidence type="ECO:0000256" key="8">
    <source>
        <dbReference type="ARBA" id="ARBA00023136"/>
    </source>
</evidence>
<evidence type="ECO:0000256" key="4">
    <source>
        <dbReference type="ARBA" id="ARBA00022692"/>
    </source>
</evidence>
<keyword evidence="8 13" id="KW-0472">Membrane</keyword>
<dbReference type="GO" id="GO:0005886">
    <property type="term" value="C:plasma membrane"/>
    <property type="evidence" value="ECO:0007669"/>
    <property type="project" value="UniProtKB-SubCell"/>
</dbReference>
<feature type="transmembrane region" description="Helical" evidence="13">
    <location>
        <begin position="141"/>
        <end position="165"/>
    </location>
</feature>
<dbReference type="InterPro" id="IPR000725">
    <property type="entry name" value="Olfact_rcpt"/>
</dbReference>
<dbReference type="AlphaFoldDB" id="A0AAV7DIB7"/>
<dbReference type="Pfam" id="PF13853">
    <property type="entry name" value="7tm_4"/>
    <property type="match status" value="1"/>
</dbReference>
<keyword evidence="3 13" id="KW-0716">Sensory transduction</keyword>
<dbReference type="InterPro" id="IPR000276">
    <property type="entry name" value="GPCR_Rhodpsn"/>
</dbReference>
<keyword evidence="2 13" id="KW-1003">Cell membrane</keyword>
<protein>
    <recommendedName>
        <fullName evidence="13">Olfactory receptor</fullName>
    </recommendedName>
</protein>
<accession>A0AAV7DIB7</accession>
<feature type="domain" description="G-protein coupled receptors family 1 profile" evidence="14">
    <location>
        <begin position="42"/>
        <end position="290"/>
    </location>
</feature>
<keyword evidence="11 12" id="KW-0807">Transducer</keyword>
<dbReference type="FunFam" id="1.20.1070.10:FF:000010">
    <property type="entry name" value="Olfactory receptor"/>
    <property type="match status" value="1"/>
</dbReference>
<dbReference type="GO" id="GO:0004984">
    <property type="term" value="F:olfactory receptor activity"/>
    <property type="evidence" value="ECO:0007669"/>
    <property type="project" value="InterPro"/>
</dbReference>
<keyword evidence="16" id="KW-1185">Reference proteome</keyword>
<feature type="transmembrane region" description="Helical" evidence="13">
    <location>
        <begin position="273"/>
        <end position="292"/>
    </location>
</feature>
<proteinExistence type="inferred from homology"/>
<feature type="transmembrane region" description="Helical" evidence="13">
    <location>
        <begin position="22"/>
        <end position="49"/>
    </location>
</feature>
<dbReference type="Gene3D" id="1.20.1070.10">
    <property type="entry name" value="Rhodopsin 7-helix transmembrane proteins"/>
    <property type="match status" value="1"/>
</dbReference>
<dbReference type="PANTHER" id="PTHR26454">
    <property type="entry name" value="OLFACTORY RECEPTOR"/>
    <property type="match status" value="1"/>
</dbReference>
<keyword evidence="4 12" id="KW-0812">Transmembrane</keyword>
<dbReference type="Proteomes" id="UP000824782">
    <property type="component" value="Unassembled WGS sequence"/>
</dbReference>
<dbReference type="InterPro" id="IPR047132">
    <property type="entry name" value="Olfact_rcpt_6C-like"/>
</dbReference>
<evidence type="ECO:0000256" key="3">
    <source>
        <dbReference type="ARBA" id="ARBA00022606"/>
    </source>
</evidence>
<feature type="transmembrane region" description="Helical" evidence="13">
    <location>
        <begin position="103"/>
        <end position="129"/>
    </location>
</feature>
<dbReference type="PRINTS" id="PR00237">
    <property type="entry name" value="GPCRRHODOPSN"/>
</dbReference>
<dbReference type="GO" id="GO:0004930">
    <property type="term" value="F:G protein-coupled receptor activity"/>
    <property type="evidence" value="ECO:0007669"/>
    <property type="project" value="UniProtKB-KW"/>
</dbReference>
<feature type="transmembrane region" description="Helical" evidence="13">
    <location>
        <begin position="200"/>
        <end position="226"/>
    </location>
</feature>
<evidence type="ECO:0000313" key="16">
    <source>
        <dbReference type="Proteomes" id="UP000824782"/>
    </source>
</evidence>
<keyword evidence="10" id="KW-0325">Glycoprotein</keyword>
<dbReference type="PRINTS" id="PR00245">
    <property type="entry name" value="OLFACTORYR"/>
</dbReference>
<sequence>MENGRNGSLLVYFILQGFPGSFMFHVIMFTALLLIYFVTLVGNVFVAVLICSDYRLHSPMYFFLVCFSVVETILSSSVVPKLLVILITGEKAISRVGCFAQSYIFYFISTTDFLLLTVMSIDRCVAICLPLRYSSIMAKSICISLMTGCLIPPFITLLYPTIILANLPFCGNVLNHFFCESAALLKLACIDTSLLKLNTILSSVLILIVCLIIAVISYIIIVATIIRMPTGTGRQKTFSTCGSHLTMLSLVFGSAIFIVIRPPKEYSVENDKMINLISTVLAPLLNPFVYTLKNQKVKECVQDTIKRKC</sequence>
<evidence type="ECO:0000256" key="13">
    <source>
        <dbReference type="RuleBase" id="RU363047"/>
    </source>
</evidence>
<feature type="transmembrane region" description="Helical" evidence="13">
    <location>
        <begin position="61"/>
        <end position="83"/>
    </location>
</feature>
<dbReference type="PROSITE" id="PS00237">
    <property type="entry name" value="G_PROTEIN_RECEP_F1_1"/>
    <property type="match status" value="1"/>
</dbReference>